<feature type="region of interest" description="Disordered" evidence="4">
    <location>
        <begin position="301"/>
        <end position="391"/>
    </location>
</feature>
<feature type="compositionally biased region" description="Low complexity" evidence="4">
    <location>
        <begin position="309"/>
        <end position="318"/>
    </location>
</feature>
<comment type="caution">
    <text evidence="6">The sequence shown here is derived from an EMBL/GenBank/DDBJ whole genome shotgun (WGS) entry which is preliminary data.</text>
</comment>
<evidence type="ECO:0000256" key="2">
    <source>
        <dbReference type="ARBA" id="ARBA00022723"/>
    </source>
</evidence>
<dbReference type="InterPro" id="IPR036663">
    <property type="entry name" value="Fumarylacetoacetase_C_sf"/>
</dbReference>
<proteinExistence type="inferred from homology"/>
<dbReference type="InterPro" id="IPR007219">
    <property type="entry name" value="XnlR_reg_dom"/>
</dbReference>
<feature type="region of interest" description="Disordered" evidence="4">
    <location>
        <begin position="710"/>
        <end position="742"/>
    </location>
</feature>
<dbReference type="Gene3D" id="3.90.850.10">
    <property type="entry name" value="Fumarylacetoacetase-like, C-terminal domain"/>
    <property type="match status" value="1"/>
</dbReference>
<evidence type="ECO:0000256" key="3">
    <source>
        <dbReference type="ARBA" id="ARBA00023242"/>
    </source>
</evidence>
<dbReference type="SMART" id="SM00906">
    <property type="entry name" value="Fungal_trans"/>
    <property type="match status" value="1"/>
</dbReference>
<evidence type="ECO:0000313" key="7">
    <source>
        <dbReference type="Proteomes" id="UP001586593"/>
    </source>
</evidence>
<dbReference type="InterPro" id="IPR011234">
    <property type="entry name" value="Fumarylacetoacetase-like_C"/>
</dbReference>
<name>A0ABR3WBL8_9PEZI</name>
<feature type="compositionally biased region" description="Basic and acidic residues" evidence="4">
    <location>
        <begin position="713"/>
        <end position="725"/>
    </location>
</feature>
<sequence>MTPRWTHLIRFLAREDGRVHLGQIDAKKYPDLGVAIETGVEVTANLVEGSMYDGVVTNKTMTVAHLFSPMRQDEVPLIRCMGLNYRDHAKEANMPIPDTPVLFIKPRTALNGPAPATINVPQIAQDGSSDYEAELSLVISKTGRDIPKEEALDYVLGYTCSNDVSARAQQFKNSQWCFSKGLDGSCPVGPVLVAPSAIKDPHNLAIRAVLNGQVVQDSNTREMIFDIPTTISFLSQGTTLERGTIIMTGTGPGIGAMRHPKLSLRHGDDMRVEIDQIGTLVNKVYYDDRTFPHCSVCRQTGQTCNYPSGPKKPGPKIGTLQRQRRHSHVRPPRRHSHRAAESSSASTEPSHTDADIQRSSPRERDGTWDDGHDRLAPGESKSPPNGKHDEWAERQRDSRLNINDISFILHPSHEASTPENDAQAAPARIVGDQDEAGLIRDSCARLGVSQDLLRYLVQVYFEYMVAINLFHQPSFADKVRRISSPVELCALLAAMMGYAVRFRYAEISEGPQTPLAELGVDDLQSPEHYVELAQRFIDQALADCGDEPPSLCVLQACIVATHCQLTRGVHGRAWRSLGLCVRLAYELNLHLVDTRGAARDHHGARSTQWRDAEEKRRVWWAIWEMDVFASTIRRTPTAIDWAQMETLLPVDDAVWFEDRPSASTFMERDPIQRWRALEESGNQSPKAWFLVINSLMKDAQIISSPRGVSFQSDLERRENRREPSSGKRKGGGLPRRPVEESRQKLETLANAVQCFVLALPPHLRYRNQFLSFEGPAPARMDSLRQLHCGIYNIYVMTQLARLMIHRYELFGGPAHQKHHPAADQSPEAGGSTQASSWSGWRDPHNPAVAQYFEAADNILTIASRSCEEHVQHINPFLGSTLWLAAAVQLVRRHVGWCTTSPALIKSRFDVLYLTYKRSVEFWNTKTAMEQNLEALEMRLEGHRVDEDHQRPSPAVEAPRGESVSSAREGTSWISEGPQAHPSFATEIPVPSASTGSLRTPRLPPSSTSQKSSAPAQGRLLPDTPPASIVGDDGAAPNSSPPQNGVKPASVGYFGMQMDMADGHPKTCDAPPHSDLTEAHFMPRPNGADMPDLTSSLIDPGLYASPMNALNMDDMRQRHLDWPNLDLPVDIQDLLSGFSSY</sequence>
<feature type="domain" description="Xylanolytic transcriptional activator regulatory" evidence="5">
    <location>
        <begin position="573"/>
        <end position="655"/>
    </location>
</feature>
<organism evidence="6 7">
    <name type="scientific">Phialemonium thermophilum</name>
    <dbReference type="NCBI Taxonomy" id="223376"/>
    <lineage>
        <taxon>Eukaryota</taxon>
        <taxon>Fungi</taxon>
        <taxon>Dikarya</taxon>
        <taxon>Ascomycota</taxon>
        <taxon>Pezizomycotina</taxon>
        <taxon>Sordariomycetes</taxon>
        <taxon>Sordariomycetidae</taxon>
        <taxon>Cephalothecales</taxon>
        <taxon>Cephalothecaceae</taxon>
        <taxon>Phialemonium</taxon>
    </lineage>
</organism>
<dbReference type="PANTHER" id="PTHR11820">
    <property type="entry name" value="ACYLPYRUVASE"/>
    <property type="match status" value="1"/>
</dbReference>
<evidence type="ECO:0000256" key="1">
    <source>
        <dbReference type="ARBA" id="ARBA00010211"/>
    </source>
</evidence>
<protein>
    <recommendedName>
        <fullName evidence="5">Xylanolytic transcriptional activator regulatory domain-containing protein</fullName>
    </recommendedName>
</protein>
<dbReference type="Proteomes" id="UP001586593">
    <property type="component" value="Unassembled WGS sequence"/>
</dbReference>
<evidence type="ECO:0000313" key="6">
    <source>
        <dbReference type="EMBL" id="KAL1858068.1"/>
    </source>
</evidence>
<dbReference type="PANTHER" id="PTHR11820:SF112">
    <property type="entry name" value="FUMARYLACETOACETATE HYDROLASE FAMILY PROTEIN (AFU_ORTHOLOGUE AFUA_1G02370)-RELATED"/>
    <property type="match status" value="1"/>
</dbReference>
<reference evidence="6 7" key="1">
    <citation type="journal article" date="2024" name="Commun. Biol.">
        <title>Comparative genomic analysis of thermophilic fungi reveals convergent evolutionary adaptations and gene losses.</title>
        <authorList>
            <person name="Steindorff A.S."/>
            <person name="Aguilar-Pontes M.V."/>
            <person name="Robinson A.J."/>
            <person name="Andreopoulos B."/>
            <person name="LaButti K."/>
            <person name="Kuo A."/>
            <person name="Mondo S."/>
            <person name="Riley R."/>
            <person name="Otillar R."/>
            <person name="Haridas S."/>
            <person name="Lipzen A."/>
            <person name="Grimwood J."/>
            <person name="Schmutz J."/>
            <person name="Clum A."/>
            <person name="Reid I.D."/>
            <person name="Moisan M.C."/>
            <person name="Butler G."/>
            <person name="Nguyen T.T.M."/>
            <person name="Dewar K."/>
            <person name="Conant G."/>
            <person name="Drula E."/>
            <person name="Henrissat B."/>
            <person name="Hansel C."/>
            <person name="Singer S."/>
            <person name="Hutchinson M.I."/>
            <person name="de Vries R.P."/>
            <person name="Natvig D.O."/>
            <person name="Powell A.J."/>
            <person name="Tsang A."/>
            <person name="Grigoriev I.V."/>
        </authorList>
    </citation>
    <scope>NUCLEOTIDE SEQUENCE [LARGE SCALE GENOMIC DNA]</scope>
    <source>
        <strain evidence="6 7">ATCC 24622</strain>
    </source>
</reference>
<feature type="compositionally biased region" description="Polar residues" evidence="4">
    <location>
        <begin position="1004"/>
        <end position="1014"/>
    </location>
</feature>
<keyword evidence="3" id="KW-0539">Nucleus</keyword>
<dbReference type="Pfam" id="PF01557">
    <property type="entry name" value="FAA_hydrolase"/>
    <property type="match status" value="1"/>
</dbReference>
<feature type="compositionally biased region" description="Polar residues" evidence="4">
    <location>
        <begin position="962"/>
        <end position="973"/>
    </location>
</feature>
<dbReference type="EMBL" id="JAZHXJ010000541">
    <property type="protein sequence ID" value="KAL1858068.1"/>
    <property type="molecule type" value="Genomic_DNA"/>
</dbReference>
<dbReference type="Pfam" id="PF04082">
    <property type="entry name" value="Fungal_trans"/>
    <property type="match status" value="1"/>
</dbReference>
<feature type="compositionally biased region" description="Basic and acidic residues" evidence="4">
    <location>
        <begin position="350"/>
        <end position="376"/>
    </location>
</feature>
<keyword evidence="7" id="KW-1185">Reference proteome</keyword>
<feature type="compositionally biased region" description="Basic residues" evidence="4">
    <location>
        <begin position="322"/>
        <end position="337"/>
    </location>
</feature>
<dbReference type="CDD" id="cd12148">
    <property type="entry name" value="fungal_TF_MHR"/>
    <property type="match status" value="1"/>
</dbReference>
<keyword evidence="2" id="KW-0479">Metal-binding</keyword>
<accession>A0ABR3WBL8</accession>
<gene>
    <name evidence="6" type="ORF">VTK73DRAFT_7965</name>
</gene>
<evidence type="ECO:0000259" key="5">
    <source>
        <dbReference type="SMART" id="SM00906"/>
    </source>
</evidence>
<evidence type="ECO:0000256" key="4">
    <source>
        <dbReference type="SAM" id="MobiDB-lite"/>
    </source>
</evidence>
<feature type="region of interest" description="Disordered" evidence="4">
    <location>
        <begin position="815"/>
        <end position="839"/>
    </location>
</feature>
<dbReference type="SUPFAM" id="SSF56529">
    <property type="entry name" value="FAH"/>
    <property type="match status" value="1"/>
</dbReference>
<feature type="region of interest" description="Disordered" evidence="4">
    <location>
        <begin position="943"/>
        <end position="1049"/>
    </location>
</feature>
<comment type="similarity">
    <text evidence="1">Belongs to the FAH family.</text>
</comment>